<gene>
    <name evidence="1" type="ORF">FB556_0390</name>
</gene>
<dbReference type="EMBL" id="VFOU01000001">
    <property type="protein sequence ID" value="TQL73941.1"/>
    <property type="molecule type" value="Genomic_DNA"/>
</dbReference>
<sequence length="34" mass="3548">MPTRAIIDGIQQRAGVESPEAARDLAVAVLANLT</sequence>
<evidence type="ECO:0000313" key="2">
    <source>
        <dbReference type="Proteomes" id="UP000319746"/>
    </source>
</evidence>
<evidence type="ECO:0000313" key="1">
    <source>
        <dbReference type="EMBL" id="TQL73941.1"/>
    </source>
</evidence>
<dbReference type="Proteomes" id="UP000319746">
    <property type="component" value="Unassembled WGS sequence"/>
</dbReference>
<protein>
    <submittedName>
        <fullName evidence="1">Uncharacterized protein</fullName>
    </submittedName>
</protein>
<accession>A0A543AMX3</accession>
<comment type="caution">
    <text evidence="1">The sequence shown here is derived from an EMBL/GenBank/DDBJ whole genome shotgun (WGS) entry which is preliminary data.</text>
</comment>
<name>A0A543AMX3_9MICC</name>
<reference evidence="1 2" key="1">
    <citation type="submission" date="2019-06" db="EMBL/GenBank/DDBJ databases">
        <title>Sequencing the genomes of 1000 actinobacteria strains.</title>
        <authorList>
            <person name="Klenk H.-P."/>
        </authorList>
    </citation>
    <scope>NUCLEOTIDE SEQUENCE [LARGE SCALE GENOMIC DNA]</scope>
    <source>
        <strain evidence="1 2">DSM 24083</strain>
    </source>
</reference>
<organism evidence="1 2">
    <name type="scientific">Enteractinococcus coprophilus</name>
    <dbReference type="NCBI Taxonomy" id="1027633"/>
    <lineage>
        <taxon>Bacteria</taxon>
        <taxon>Bacillati</taxon>
        <taxon>Actinomycetota</taxon>
        <taxon>Actinomycetes</taxon>
        <taxon>Micrococcales</taxon>
        <taxon>Micrococcaceae</taxon>
    </lineage>
</organism>
<proteinExistence type="predicted"/>
<keyword evidence="2" id="KW-1185">Reference proteome</keyword>
<dbReference type="AlphaFoldDB" id="A0A543AMX3"/>